<gene>
    <name evidence="1" type="ORF">TWF694_010304</name>
</gene>
<dbReference type="AlphaFoldDB" id="A0AAV9X9G6"/>
<organism evidence="1 2">
    <name type="scientific">Orbilia ellipsospora</name>
    <dbReference type="NCBI Taxonomy" id="2528407"/>
    <lineage>
        <taxon>Eukaryota</taxon>
        <taxon>Fungi</taxon>
        <taxon>Dikarya</taxon>
        <taxon>Ascomycota</taxon>
        <taxon>Pezizomycotina</taxon>
        <taxon>Orbiliomycetes</taxon>
        <taxon>Orbiliales</taxon>
        <taxon>Orbiliaceae</taxon>
        <taxon>Orbilia</taxon>
    </lineage>
</organism>
<evidence type="ECO:0000313" key="1">
    <source>
        <dbReference type="EMBL" id="KAK6538730.1"/>
    </source>
</evidence>
<accession>A0AAV9X9G6</accession>
<dbReference type="EMBL" id="JAVHJO010000007">
    <property type="protein sequence ID" value="KAK6538730.1"/>
    <property type="molecule type" value="Genomic_DNA"/>
</dbReference>
<proteinExistence type="predicted"/>
<evidence type="ECO:0000313" key="2">
    <source>
        <dbReference type="Proteomes" id="UP001365542"/>
    </source>
</evidence>
<keyword evidence="2" id="KW-1185">Reference proteome</keyword>
<reference evidence="1 2" key="1">
    <citation type="submission" date="2019-10" db="EMBL/GenBank/DDBJ databases">
        <authorList>
            <person name="Palmer J.M."/>
        </authorList>
    </citation>
    <scope>NUCLEOTIDE SEQUENCE [LARGE SCALE GENOMIC DNA]</scope>
    <source>
        <strain evidence="1 2">TWF694</strain>
    </source>
</reference>
<sequence>MHGLFEKQERTERALCMTIFSCMNKKKPANELFHLFFSTLWRQGLFFPLEFVFTMFDERRRKIFLSHSPLSENVPFRAAPDFLTNGMVDCVTFSRQSLISNLKLESMLYEYQGRSQVDAGPLRSPSPRILFSSIKKRR</sequence>
<name>A0AAV9X9G6_9PEZI</name>
<comment type="caution">
    <text evidence="1">The sequence shown here is derived from an EMBL/GenBank/DDBJ whole genome shotgun (WGS) entry which is preliminary data.</text>
</comment>
<dbReference type="Proteomes" id="UP001365542">
    <property type="component" value="Unassembled WGS sequence"/>
</dbReference>
<protein>
    <submittedName>
        <fullName evidence="1">Uncharacterized protein</fullName>
    </submittedName>
</protein>